<keyword evidence="3" id="KW-1185">Reference proteome</keyword>
<dbReference type="EMBL" id="KZ354244">
    <property type="protein sequence ID" value="PIO61084.1"/>
    <property type="molecule type" value="Genomic_DNA"/>
</dbReference>
<feature type="chain" id="PRO_5013775811" evidence="1">
    <location>
        <begin position="22"/>
        <end position="72"/>
    </location>
</feature>
<evidence type="ECO:0000256" key="1">
    <source>
        <dbReference type="SAM" id="SignalP"/>
    </source>
</evidence>
<name>A0A2G9TSX2_TELCI</name>
<accession>A0A2G9TSX2</accession>
<keyword evidence="1" id="KW-0732">Signal</keyword>
<gene>
    <name evidence="2" type="ORF">TELCIR_17401</name>
</gene>
<organism evidence="2 3">
    <name type="scientific">Teladorsagia circumcincta</name>
    <name type="common">Brown stomach worm</name>
    <name type="synonym">Ostertagia circumcincta</name>
    <dbReference type="NCBI Taxonomy" id="45464"/>
    <lineage>
        <taxon>Eukaryota</taxon>
        <taxon>Metazoa</taxon>
        <taxon>Ecdysozoa</taxon>
        <taxon>Nematoda</taxon>
        <taxon>Chromadorea</taxon>
        <taxon>Rhabditida</taxon>
        <taxon>Rhabditina</taxon>
        <taxon>Rhabditomorpha</taxon>
        <taxon>Strongyloidea</taxon>
        <taxon>Trichostrongylidae</taxon>
        <taxon>Teladorsagia</taxon>
    </lineage>
</organism>
<protein>
    <submittedName>
        <fullName evidence="2">Uncharacterized protein</fullName>
    </submittedName>
</protein>
<dbReference type="AlphaFoldDB" id="A0A2G9TSX2"/>
<evidence type="ECO:0000313" key="2">
    <source>
        <dbReference type="EMBL" id="PIO61084.1"/>
    </source>
</evidence>
<proteinExistence type="predicted"/>
<sequence length="72" mass="8024">MAVFKFVFLAVVVALKSPVRVSERLSQKEANLGFFQATRDQIVKETGNPTNVDYIAADLSVMKEPEPDKPEL</sequence>
<evidence type="ECO:0000313" key="3">
    <source>
        <dbReference type="Proteomes" id="UP000230423"/>
    </source>
</evidence>
<reference evidence="2 3" key="1">
    <citation type="submission" date="2015-09" db="EMBL/GenBank/DDBJ databases">
        <title>Draft genome of the parasitic nematode Teladorsagia circumcincta isolate WARC Sus (inbred).</title>
        <authorList>
            <person name="Mitreva M."/>
        </authorList>
    </citation>
    <scope>NUCLEOTIDE SEQUENCE [LARGE SCALE GENOMIC DNA]</scope>
    <source>
        <strain evidence="2 3">S</strain>
    </source>
</reference>
<dbReference type="Proteomes" id="UP000230423">
    <property type="component" value="Unassembled WGS sequence"/>
</dbReference>
<feature type="signal peptide" evidence="1">
    <location>
        <begin position="1"/>
        <end position="21"/>
    </location>
</feature>
<dbReference type="OrthoDB" id="191139at2759"/>